<evidence type="ECO:0000313" key="2">
    <source>
        <dbReference type="EMBL" id="SCC60213.1"/>
    </source>
</evidence>
<dbReference type="OrthoDB" id="9802752at2"/>
<dbReference type="Gene3D" id="1.20.120.1870">
    <property type="entry name" value="Fic/DOC protein, Fido domain"/>
    <property type="match status" value="1"/>
</dbReference>
<proteinExistence type="predicted"/>
<dbReference type="GO" id="GO:0016301">
    <property type="term" value="F:kinase activity"/>
    <property type="evidence" value="ECO:0007669"/>
    <property type="project" value="InterPro"/>
</dbReference>
<dbReference type="InterPro" id="IPR006440">
    <property type="entry name" value="Doc"/>
</dbReference>
<evidence type="ECO:0000313" key="3">
    <source>
        <dbReference type="Proteomes" id="UP000242818"/>
    </source>
</evidence>
<dbReference type="RefSeq" id="WP_089715049.1">
    <property type="nucleotide sequence ID" value="NZ_FMAR01000017.1"/>
</dbReference>
<dbReference type="EMBL" id="FMAR01000017">
    <property type="protein sequence ID" value="SCC60213.1"/>
    <property type="molecule type" value="Genomic_DNA"/>
</dbReference>
<dbReference type="PANTHER" id="PTHR39426:SF1">
    <property type="entry name" value="HOMOLOGY TO DEATH-ON-CURING PROTEIN OF PHAGE P1"/>
    <property type="match status" value="1"/>
</dbReference>
<dbReference type="PANTHER" id="PTHR39426">
    <property type="entry name" value="HOMOLOGY TO DEATH-ON-CURING PROTEIN OF PHAGE P1"/>
    <property type="match status" value="1"/>
</dbReference>
<keyword evidence="3" id="KW-1185">Reference proteome</keyword>
<sequence length="142" mass="16032">MGFIYFDVNHAITTHDQILKISGGFEGVKNRGALESILYHITNDDYYPSYIDKLTHLVFAVNKGHCFEDGNKRTSIALGAFFLEVNGLDVLASRFMIEMENIAVSVADNLIDKNFLHEIIDSIINEDDYSEELKLKIIDALS</sequence>
<dbReference type="Pfam" id="PF02661">
    <property type="entry name" value="Fic"/>
    <property type="match status" value="1"/>
</dbReference>
<dbReference type="InterPro" id="IPR003812">
    <property type="entry name" value="Fido"/>
</dbReference>
<feature type="domain" description="Fido" evidence="1">
    <location>
        <begin position="6"/>
        <end position="125"/>
    </location>
</feature>
<dbReference type="SUPFAM" id="SSF140931">
    <property type="entry name" value="Fic-like"/>
    <property type="match status" value="1"/>
</dbReference>
<name>A0A1C4FX22_9BACT</name>
<dbReference type="PROSITE" id="PS51459">
    <property type="entry name" value="FIDO"/>
    <property type="match status" value="1"/>
</dbReference>
<dbReference type="InterPro" id="IPR053737">
    <property type="entry name" value="Type_II_TA_Toxin"/>
</dbReference>
<reference evidence="2 3" key="1">
    <citation type="submission" date="2016-08" db="EMBL/GenBank/DDBJ databases">
        <authorList>
            <person name="Seilhamer J.J."/>
        </authorList>
    </citation>
    <scope>NUCLEOTIDE SEQUENCE [LARGE SCALE GENOMIC DNA]</scope>
    <source>
        <strain evidence="2 3">A37T2</strain>
    </source>
</reference>
<accession>A0A1C4FX22</accession>
<organism evidence="2 3">
    <name type="scientific">Chitinophaga costaii</name>
    <dbReference type="NCBI Taxonomy" id="1335309"/>
    <lineage>
        <taxon>Bacteria</taxon>
        <taxon>Pseudomonadati</taxon>
        <taxon>Bacteroidota</taxon>
        <taxon>Chitinophagia</taxon>
        <taxon>Chitinophagales</taxon>
        <taxon>Chitinophagaceae</taxon>
        <taxon>Chitinophaga</taxon>
    </lineage>
</organism>
<dbReference type="InterPro" id="IPR036597">
    <property type="entry name" value="Fido-like_dom_sf"/>
</dbReference>
<dbReference type="STRING" id="1335309.GA0116948_11793"/>
<gene>
    <name evidence="2" type="ORF">GA0116948_11793</name>
</gene>
<dbReference type="AlphaFoldDB" id="A0A1C4FX22"/>
<protein>
    <submittedName>
        <fullName evidence="2">Death on curing protein</fullName>
    </submittedName>
</protein>
<evidence type="ECO:0000259" key="1">
    <source>
        <dbReference type="PROSITE" id="PS51459"/>
    </source>
</evidence>
<dbReference type="NCBIfam" id="TIGR01550">
    <property type="entry name" value="DOC_P1"/>
    <property type="match status" value="1"/>
</dbReference>
<dbReference type="Proteomes" id="UP000242818">
    <property type="component" value="Unassembled WGS sequence"/>
</dbReference>